<keyword evidence="1" id="KW-1133">Transmembrane helix</keyword>
<sequence length="120" mass="13722">MNNFLRASCSGAKNFFPLPNAIFSLGLSAGELAVYAYLMYCKDRKSHQCWPSYKTIGRAVGMSENTVRKYVRELEYKTLILTEPTKYESADGRVRNGNLIFTILPIQGAIEYHNECQLWK</sequence>
<reference evidence="2" key="1">
    <citation type="journal article" date="2017" name="Genome Announc.">
        <title>High-Quality Whole-Genome Sequences of the Oligo-Mouse-Microbiota Bacterial Community.</title>
        <authorList>
            <person name="Garzetti D."/>
            <person name="Brugiroux S."/>
            <person name="Bunk B."/>
            <person name="Pukall R."/>
            <person name="McCoy K.D."/>
            <person name="Macpherson A.J."/>
            <person name="Stecher B."/>
        </authorList>
    </citation>
    <scope>NUCLEOTIDE SEQUENCE</scope>
    <source>
        <strain evidence="2">KB18</strain>
    </source>
</reference>
<evidence type="ECO:0000313" key="5">
    <source>
        <dbReference type="Proteomes" id="UP000596035"/>
    </source>
</evidence>
<gene>
    <name evidence="2" type="ORF">ADH66_09475</name>
    <name evidence="3" type="ORF">I5Q82_19510</name>
</gene>
<dbReference type="Gene3D" id="1.10.10.10">
    <property type="entry name" value="Winged helix-like DNA-binding domain superfamily/Winged helix DNA-binding domain"/>
    <property type="match status" value="1"/>
</dbReference>
<evidence type="ECO:0000313" key="2">
    <source>
        <dbReference type="EMBL" id="ASB40862.1"/>
    </source>
</evidence>
<dbReference type="Proteomes" id="UP000196710">
    <property type="component" value="Chromosome"/>
</dbReference>
<reference evidence="4" key="2">
    <citation type="submission" date="2017-05" db="EMBL/GenBank/DDBJ databases">
        <title>Improved OligoMM genomes.</title>
        <authorList>
            <person name="Garzetti D."/>
        </authorList>
    </citation>
    <scope>NUCLEOTIDE SEQUENCE [LARGE SCALE GENOMIC DNA]</scope>
    <source>
        <strain evidence="4">KB18</strain>
    </source>
</reference>
<dbReference type="Pfam" id="PF13730">
    <property type="entry name" value="HTH_36"/>
    <property type="match status" value="1"/>
</dbReference>
<dbReference type="Proteomes" id="UP000596035">
    <property type="component" value="Chromosome"/>
</dbReference>
<proteinExistence type="predicted"/>
<dbReference type="RefSeq" id="WP_066541396.1">
    <property type="nucleotide sequence ID" value="NZ_CP021422.1"/>
</dbReference>
<dbReference type="AlphaFoldDB" id="A0A1Z2XQY6"/>
<evidence type="ECO:0000313" key="3">
    <source>
        <dbReference type="EMBL" id="QQR30144.1"/>
    </source>
</evidence>
<protein>
    <submittedName>
        <fullName evidence="3">Helix-turn-helix domain-containing protein</fullName>
    </submittedName>
</protein>
<dbReference type="InterPro" id="IPR036388">
    <property type="entry name" value="WH-like_DNA-bd_sf"/>
</dbReference>
<accession>A0A1Z2XQY6</accession>
<name>A0A1Z2XQY6_9FIRM</name>
<evidence type="ECO:0000313" key="4">
    <source>
        <dbReference type="Proteomes" id="UP000196710"/>
    </source>
</evidence>
<evidence type="ECO:0000256" key="1">
    <source>
        <dbReference type="SAM" id="Phobius"/>
    </source>
</evidence>
<reference evidence="3 5" key="3">
    <citation type="submission" date="2020-11" db="EMBL/GenBank/DDBJ databases">
        <title>Closed and high quality bacterial genomes of the OMM12 community.</title>
        <authorList>
            <person name="Marbouty M."/>
            <person name="Lamy-Besnier Q."/>
            <person name="Debarbieux L."/>
            <person name="Koszul R."/>
        </authorList>
    </citation>
    <scope>NUCLEOTIDE SEQUENCE [LARGE SCALE GENOMIC DNA]</scope>
    <source>
        <strain evidence="3 5">KB18</strain>
    </source>
</reference>
<dbReference type="KEGG" id="amur:ADH66_09475"/>
<dbReference type="EMBL" id="CP021422">
    <property type="protein sequence ID" value="ASB40862.1"/>
    <property type="molecule type" value="Genomic_DNA"/>
</dbReference>
<feature type="transmembrane region" description="Helical" evidence="1">
    <location>
        <begin position="20"/>
        <end position="38"/>
    </location>
</feature>
<dbReference type="EMBL" id="CP065321">
    <property type="protein sequence ID" value="QQR30144.1"/>
    <property type="molecule type" value="Genomic_DNA"/>
</dbReference>
<keyword evidence="1" id="KW-0472">Membrane</keyword>
<keyword evidence="1" id="KW-0812">Transmembrane</keyword>
<keyword evidence="4" id="KW-1185">Reference proteome</keyword>
<organism evidence="3 5">
    <name type="scientific">Acutalibacter muris</name>
    <dbReference type="NCBI Taxonomy" id="1796620"/>
    <lineage>
        <taxon>Bacteria</taxon>
        <taxon>Bacillati</taxon>
        <taxon>Bacillota</taxon>
        <taxon>Clostridia</taxon>
        <taxon>Eubacteriales</taxon>
        <taxon>Acutalibacteraceae</taxon>
        <taxon>Acutalibacter</taxon>
    </lineage>
</organism>